<evidence type="ECO:0000256" key="2">
    <source>
        <dbReference type="SAM" id="Phobius"/>
    </source>
</evidence>
<keyword evidence="2" id="KW-0472">Membrane</keyword>
<feature type="region of interest" description="Disordered" evidence="1">
    <location>
        <begin position="33"/>
        <end position="172"/>
    </location>
</feature>
<evidence type="ECO:0000259" key="3">
    <source>
        <dbReference type="Pfam" id="PF13717"/>
    </source>
</evidence>
<dbReference type="InterPro" id="IPR011723">
    <property type="entry name" value="Znf/thioredoxin_put"/>
</dbReference>
<organism evidence="4 5">
    <name type="scientific">Alteriqipengyuania halimionae</name>
    <dbReference type="NCBI Taxonomy" id="1926630"/>
    <lineage>
        <taxon>Bacteria</taxon>
        <taxon>Pseudomonadati</taxon>
        <taxon>Pseudomonadota</taxon>
        <taxon>Alphaproteobacteria</taxon>
        <taxon>Sphingomonadales</taxon>
        <taxon>Erythrobacteraceae</taxon>
        <taxon>Alteriqipengyuania</taxon>
    </lineage>
</organism>
<dbReference type="EMBL" id="WTYR01000001">
    <property type="protein sequence ID" value="MXP10280.1"/>
    <property type="molecule type" value="Genomic_DNA"/>
</dbReference>
<feature type="compositionally biased region" description="Pro residues" evidence="1">
    <location>
        <begin position="73"/>
        <end position="85"/>
    </location>
</feature>
<keyword evidence="5" id="KW-1185">Reference proteome</keyword>
<name>A0A6I4U2N5_9SPHN</name>
<accession>A0A6I4U2N5</accession>
<dbReference type="NCBIfam" id="TIGR02098">
    <property type="entry name" value="MJ0042_CXXC"/>
    <property type="match status" value="1"/>
</dbReference>
<protein>
    <submittedName>
        <fullName evidence="4">Thioredoxin</fullName>
    </submittedName>
</protein>
<gene>
    <name evidence="4" type="ORF">GRI68_08810</name>
</gene>
<keyword evidence="2" id="KW-1133">Transmembrane helix</keyword>
<dbReference type="Proteomes" id="UP000429229">
    <property type="component" value="Unassembled WGS sequence"/>
</dbReference>
<comment type="caution">
    <text evidence="4">The sequence shown here is derived from an EMBL/GenBank/DDBJ whole genome shotgun (WGS) entry which is preliminary data.</text>
</comment>
<feature type="compositionally biased region" description="Pro residues" evidence="1">
    <location>
        <begin position="39"/>
        <end position="66"/>
    </location>
</feature>
<dbReference type="AlphaFoldDB" id="A0A6I4U2N5"/>
<feature type="compositionally biased region" description="Basic and acidic residues" evidence="1">
    <location>
        <begin position="102"/>
        <end position="112"/>
    </location>
</feature>
<dbReference type="PRINTS" id="PR01217">
    <property type="entry name" value="PRICHEXTENSN"/>
</dbReference>
<reference evidence="4 5" key="1">
    <citation type="submission" date="2019-12" db="EMBL/GenBank/DDBJ databases">
        <title>Genomic-based taxomic classification of the family Erythrobacteraceae.</title>
        <authorList>
            <person name="Xu L."/>
        </authorList>
    </citation>
    <scope>NUCLEOTIDE SEQUENCE [LARGE SCALE GENOMIC DNA]</scope>
    <source>
        <strain evidence="4 5">LMG 29519</strain>
    </source>
</reference>
<evidence type="ECO:0000313" key="4">
    <source>
        <dbReference type="EMBL" id="MXP10280.1"/>
    </source>
</evidence>
<sequence length="344" mass="37347">MIIACPACNTRYAVPDSAIGVDGRTVRCAKCKHSWFQDGPPPERVAEQPAPPEAPAPSPRPTPTPEPAQESAPPRPTPPPPPPTEPTRAARREPMAGPGNEAVERPRRREYVAPEPAPTPAPAPTQEPTPAPTPQRSAIRDRLAESNRAPVPPVASDPLPEPRDDQAEPPVGHDIAAEVPRGFDEDEYERGSSFAHEPPFKARRNWTRIWTIGAVAFALAAAAVIGAINYFGLPGWMPFSQPTFVQAPPDLVLEFPADRQERRTLPNGIEYFETSGTVTNVGTETRRLPPIKVVLRDSRDRIVYDAQIVPPVSELAPGESIEVNEAIVDVPTSAKISEFGWAAY</sequence>
<feature type="compositionally biased region" description="Pro residues" evidence="1">
    <location>
        <begin position="115"/>
        <end position="133"/>
    </location>
</feature>
<evidence type="ECO:0000256" key="1">
    <source>
        <dbReference type="SAM" id="MobiDB-lite"/>
    </source>
</evidence>
<evidence type="ECO:0000313" key="5">
    <source>
        <dbReference type="Proteomes" id="UP000429229"/>
    </source>
</evidence>
<keyword evidence="2" id="KW-0812">Transmembrane</keyword>
<feature type="transmembrane region" description="Helical" evidence="2">
    <location>
        <begin position="209"/>
        <end position="233"/>
    </location>
</feature>
<proteinExistence type="predicted"/>
<dbReference type="Pfam" id="PF13717">
    <property type="entry name" value="Zn_ribbon_4"/>
    <property type="match status" value="1"/>
</dbReference>
<dbReference type="RefSeq" id="WP_160616901.1">
    <property type="nucleotide sequence ID" value="NZ_WTYR01000001.1"/>
</dbReference>
<feature type="domain" description="Zinc finger/thioredoxin putative" evidence="3">
    <location>
        <begin position="1"/>
        <end position="36"/>
    </location>
</feature>
<dbReference type="OrthoDB" id="7159357at2"/>